<dbReference type="PROSITE" id="PS50109">
    <property type="entry name" value="HIS_KIN"/>
    <property type="match status" value="1"/>
</dbReference>
<organism evidence="15 16">
    <name type="scientific">Fluctibacter corallii</name>
    <dbReference type="NCBI Taxonomy" id="2984329"/>
    <lineage>
        <taxon>Bacteria</taxon>
        <taxon>Pseudomonadati</taxon>
        <taxon>Pseudomonadota</taxon>
        <taxon>Gammaproteobacteria</taxon>
        <taxon>Alteromonadales</taxon>
        <taxon>Alteromonadaceae</taxon>
        <taxon>Fluctibacter</taxon>
    </lineage>
</organism>
<dbReference type="Proteomes" id="UP001652504">
    <property type="component" value="Unassembled WGS sequence"/>
</dbReference>
<keyword evidence="7" id="KW-0902">Two-component regulatory system</keyword>
<accession>A0ABT3A8V1</accession>
<dbReference type="PROSITE" id="PS50885">
    <property type="entry name" value="HAMP"/>
    <property type="match status" value="1"/>
</dbReference>
<feature type="domain" description="Response regulatory" evidence="13">
    <location>
        <begin position="1033"/>
        <end position="1147"/>
    </location>
</feature>
<dbReference type="SMART" id="SM00387">
    <property type="entry name" value="HATPase_c"/>
    <property type="match status" value="1"/>
</dbReference>
<dbReference type="InterPro" id="IPR003594">
    <property type="entry name" value="HATPase_dom"/>
</dbReference>
<evidence type="ECO:0000256" key="5">
    <source>
        <dbReference type="ARBA" id="ARBA00022679"/>
    </source>
</evidence>
<dbReference type="RefSeq" id="WP_263712298.1">
    <property type="nucleotide sequence ID" value="NZ_JAOWKX010000004.1"/>
</dbReference>
<keyword evidence="15" id="KW-0067">ATP-binding</keyword>
<comment type="caution">
    <text evidence="8">Lacks conserved residue(s) required for the propagation of feature annotation.</text>
</comment>
<dbReference type="PANTHER" id="PTHR43711">
    <property type="entry name" value="TWO-COMPONENT HISTIDINE KINASE"/>
    <property type="match status" value="1"/>
</dbReference>
<dbReference type="InterPro" id="IPR036890">
    <property type="entry name" value="HATPase_C_sf"/>
</dbReference>
<evidence type="ECO:0000256" key="11">
    <source>
        <dbReference type="SAM" id="Phobius"/>
    </source>
</evidence>
<dbReference type="InterPro" id="IPR004358">
    <property type="entry name" value="Sig_transdc_His_kin-like_C"/>
</dbReference>
<evidence type="ECO:0000259" key="13">
    <source>
        <dbReference type="PROSITE" id="PS50110"/>
    </source>
</evidence>
<keyword evidence="5" id="KW-0808">Transferase</keyword>
<name>A0ABT3A8V1_9ALTE</name>
<evidence type="ECO:0000256" key="6">
    <source>
        <dbReference type="ARBA" id="ARBA00022777"/>
    </source>
</evidence>
<evidence type="ECO:0000256" key="10">
    <source>
        <dbReference type="SAM" id="MobiDB-lite"/>
    </source>
</evidence>
<evidence type="ECO:0000256" key="7">
    <source>
        <dbReference type="ARBA" id="ARBA00023012"/>
    </source>
</evidence>
<keyword evidence="11" id="KW-0812">Transmembrane</keyword>
<dbReference type="InterPro" id="IPR001789">
    <property type="entry name" value="Sig_transdc_resp-reg_receiver"/>
</dbReference>
<evidence type="ECO:0000256" key="1">
    <source>
        <dbReference type="ARBA" id="ARBA00000085"/>
    </source>
</evidence>
<dbReference type="InterPro" id="IPR050736">
    <property type="entry name" value="Sensor_HK_Regulatory"/>
</dbReference>
<keyword evidence="15" id="KW-0547">Nucleotide-binding</keyword>
<proteinExistence type="predicted"/>
<sequence length="1178" mass="133108">MHALSFNSALRRLLLYVLVLSIMIMVPIVVILGWNFYDYRQLSEHARHTQTVISKLEISLAEVTAETEAWYSTRADKHKKRIHQLWPLIWQLTDALQVHESRTDTRQLKTLLSRQELNHWRIVDLSQKRLHTPLNQLYLQTVSPASARLFAITTQLVNNAKRINDLEQLGIAADLRGYSTRLSSLLMGASYDIKMVDWKVYWATYGTLLDILKDAKQEQSTLGLSLEQLIRELETFHSNAMTMRDIQAQKHHFGADQLIKQSRVLHDDALSELRQLRSQTNTKQANIRQATDERLMLTFLLCALTGIACLLYLNRWRISLVNTIASPLRRIAKNSHQIAKGELTADISEESSITEIQQLVSAMQRVRTIVSQNIKEEQVRHKAHQVFTALNTAFHQAQSTQSFCKLALDIIHAHYPCIAAAIFLRSDKGEHHGLRLVAGVNLAQEHKAKLQKHHSPIAEHVFETGKATQFEAEHSPIKIDTATSSRTIETVHILPLRHGPSTFGVLEMLNSTPQQETVNTSSTDSTDDYHYLTEKLAILIQSRLEMDQTQALLNFTQEQKSQLDQTNNELTLQTQALQQSEAELEMQADELKISNRQLLEQSKEINDKNQHLETLNTELQALSKQLSYANEQKSLFLSKVSHELRTPLNSIMVLTQTLLRDAKALPQNQTDSLNVILQSGQDLLLLINDLLDLAKIEAGRMDFIIDHVDVRAIIEKLEKQFQPLAQKKQLSWNTHIDDNVPKMIQSDAKRLCQVLRNLLSNAFKFTEQGEVSLRVSCDDTIIHFTVNDTGLGIKPESQAILFDAFRQSDESIAHQFEGTGLGLTISKSIANNLCGKLHFTSEFSVGSAFTLTLPLDGKTPVEREPLPTCLVIDHDVEIYDYLSAHNIKQRIQLLRCKNGTMPESSSQLRYVIISLLDANNVSQLNQHDLEPFLLGLDNHCSIIALVEDSMPPSLYWLEATTNTVLRWNTAGQAKLTALLGLDTTANPQPSDNQHAMSLASQVNPPRQSDNASSNENLQPESPTQKIEFTQSYSILLLDNDMRNLFNLSILLKQAGMTTHLTDTFELAKQKLLDTRIDIIVTGLVDVVESEHTLIDYLNEYDKLKQVPVIFFADKLPEAMAKQCVAPMCQLKKPVDSGALLACIKTLLEPEQKHATSPSKQKDALDESEPEKNTHNQGK</sequence>
<dbReference type="Pfam" id="PF02518">
    <property type="entry name" value="HATPase_c"/>
    <property type="match status" value="1"/>
</dbReference>
<comment type="caution">
    <text evidence="15">The sequence shown here is derived from an EMBL/GenBank/DDBJ whole genome shotgun (WGS) entry which is preliminary data.</text>
</comment>
<feature type="transmembrane region" description="Helical" evidence="11">
    <location>
        <begin position="13"/>
        <end position="37"/>
    </location>
</feature>
<dbReference type="PROSITE" id="PS50110">
    <property type="entry name" value="RESPONSE_REGULATORY"/>
    <property type="match status" value="1"/>
</dbReference>
<evidence type="ECO:0000256" key="2">
    <source>
        <dbReference type="ARBA" id="ARBA00004370"/>
    </source>
</evidence>
<dbReference type="SUPFAM" id="SSF47384">
    <property type="entry name" value="Homodimeric domain of signal transducing histidine kinase"/>
    <property type="match status" value="1"/>
</dbReference>
<dbReference type="PRINTS" id="PR00344">
    <property type="entry name" value="BCTRLSENSOR"/>
</dbReference>
<keyword evidence="6" id="KW-0418">Kinase</keyword>
<comment type="subcellular location">
    <subcellularLocation>
        <location evidence="2">Membrane</location>
    </subcellularLocation>
</comment>
<keyword evidence="11" id="KW-0472">Membrane</keyword>
<dbReference type="SUPFAM" id="SSF55781">
    <property type="entry name" value="GAF domain-like"/>
    <property type="match status" value="1"/>
</dbReference>
<dbReference type="GO" id="GO:0005524">
    <property type="term" value="F:ATP binding"/>
    <property type="evidence" value="ECO:0007669"/>
    <property type="project" value="UniProtKB-KW"/>
</dbReference>
<gene>
    <name evidence="15" type="ORF">OE749_09940</name>
</gene>
<dbReference type="InterPro" id="IPR011006">
    <property type="entry name" value="CheY-like_superfamily"/>
</dbReference>
<feature type="region of interest" description="Disordered" evidence="10">
    <location>
        <begin position="984"/>
        <end position="1023"/>
    </location>
</feature>
<dbReference type="InterPro" id="IPR036097">
    <property type="entry name" value="HisK_dim/P_sf"/>
</dbReference>
<evidence type="ECO:0000259" key="14">
    <source>
        <dbReference type="PROSITE" id="PS50885"/>
    </source>
</evidence>
<evidence type="ECO:0000256" key="9">
    <source>
        <dbReference type="SAM" id="Coils"/>
    </source>
</evidence>
<evidence type="ECO:0000256" key="8">
    <source>
        <dbReference type="PROSITE-ProRule" id="PRU00169"/>
    </source>
</evidence>
<dbReference type="Gene3D" id="6.10.340.10">
    <property type="match status" value="1"/>
</dbReference>
<feature type="transmembrane region" description="Helical" evidence="11">
    <location>
        <begin position="295"/>
        <end position="313"/>
    </location>
</feature>
<dbReference type="Gene3D" id="1.10.287.130">
    <property type="match status" value="1"/>
</dbReference>
<reference evidence="15 16" key="1">
    <citation type="submission" date="2022-10" db="EMBL/GenBank/DDBJ databases">
        <title>Aestuariibacter sp. AA17 isolated from Montipora capitata coral fragment.</title>
        <authorList>
            <person name="Emsley S.A."/>
            <person name="Pfannmuller K.M."/>
            <person name="Loughran R.M."/>
            <person name="Shlafstein M."/>
            <person name="Papke E."/>
            <person name="Saw J.H."/>
            <person name="Ushijima B."/>
            <person name="Videau P."/>
        </authorList>
    </citation>
    <scope>NUCLEOTIDE SEQUENCE [LARGE SCALE GENOMIC DNA]</scope>
    <source>
        <strain evidence="15 16">AA17</strain>
    </source>
</reference>
<dbReference type="EC" id="2.7.13.3" evidence="3"/>
<feature type="coiled-coil region" evidence="9">
    <location>
        <begin position="546"/>
        <end position="632"/>
    </location>
</feature>
<evidence type="ECO:0000256" key="4">
    <source>
        <dbReference type="ARBA" id="ARBA00022553"/>
    </source>
</evidence>
<keyword evidence="11" id="KW-1133">Transmembrane helix</keyword>
<evidence type="ECO:0000256" key="3">
    <source>
        <dbReference type="ARBA" id="ARBA00012438"/>
    </source>
</evidence>
<feature type="domain" description="Histidine kinase" evidence="12">
    <location>
        <begin position="639"/>
        <end position="857"/>
    </location>
</feature>
<evidence type="ECO:0000313" key="16">
    <source>
        <dbReference type="Proteomes" id="UP001652504"/>
    </source>
</evidence>
<dbReference type="InterPro" id="IPR005467">
    <property type="entry name" value="His_kinase_dom"/>
</dbReference>
<dbReference type="InterPro" id="IPR029016">
    <property type="entry name" value="GAF-like_dom_sf"/>
</dbReference>
<dbReference type="InterPro" id="IPR003661">
    <property type="entry name" value="HisK_dim/P_dom"/>
</dbReference>
<feature type="domain" description="HAMP" evidence="14">
    <location>
        <begin position="322"/>
        <end position="375"/>
    </location>
</feature>
<evidence type="ECO:0000313" key="15">
    <source>
        <dbReference type="EMBL" id="MCV2885017.1"/>
    </source>
</evidence>
<dbReference type="InterPro" id="IPR003660">
    <property type="entry name" value="HAMP_dom"/>
</dbReference>
<dbReference type="Gene3D" id="3.40.50.2300">
    <property type="match status" value="1"/>
</dbReference>
<keyword evidence="16" id="KW-1185">Reference proteome</keyword>
<keyword evidence="4" id="KW-0597">Phosphoprotein</keyword>
<dbReference type="Pfam" id="PF00672">
    <property type="entry name" value="HAMP"/>
    <property type="match status" value="1"/>
</dbReference>
<dbReference type="CDD" id="cd16922">
    <property type="entry name" value="HATPase_EvgS-ArcB-TorS-like"/>
    <property type="match status" value="1"/>
</dbReference>
<dbReference type="PANTHER" id="PTHR43711:SF26">
    <property type="entry name" value="SENSOR HISTIDINE KINASE RCSC"/>
    <property type="match status" value="1"/>
</dbReference>
<dbReference type="Pfam" id="PF00512">
    <property type="entry name" value="HisKA"/>
    <property type="match status" value="1"/>
</dbReference>
<protein>
    <recommendedName>
        <fullName evidence="3">histidine kinase</fullName>
        <ecNumber evidence="3">2.7.13.3</ecNumber>
    </recommendedName>
</protein>
<dbReference type="SUPFAM" id="SSF52172">
    <property type="entry name" value="CheY-like"/>
    <property type="match status" value="1"/>
</dbReference>
<dbReference type="Gene3D" id="3.30.565.10">
    <property type="entry name" value="Histidine kinase-like ATPase, C-terminal domain"/>
    <property type="match status" value="1"/>
</dbReference>
<evidence type="ECO:0000259" key="12">
    <source>
        <dbReference type="PROSITE" id="PS50109"/>
    </source>
</evidence>
<dbReference type="CDD" id="cd00082">
    <property type="entry name" value="HisKA"/>
    <property type="match status" value="1"/>
</dbReference>
<feature type="region of interest" description="Disordered" evidence="10">
    <location>
        <begin position="1150"/>
        <end position="1178"/>
    </location>
</feature>
<dbReference type="SUPFAM" id="SSF55874">
    <property type="entry name" value="ATPase domain of HSP90 chaperone/DNA topoisomerase II/histidine kinase"/>
    <property type="match status" value="1"/>
</dbReference>
<dbReference type="SMART" id="SM00388">
    <property type="entry name" value="HisKA"/>
    <property type="match status" value="1"/>
</dbReference>
<keyword evidence="9" id="KW-0175">Coiled coil</keyword>
<dbReference type="Gene3D" id="3.30.450.40">
    <property type="match status" value="1"/>
</dbReference>
<comment type="catalytic activity">
    <reaction evidence="1">
        <text>ATP + protein L-histidine = ADP + protein N-phospho-L-histidine.</text>
        <dbReference type="EC" id="2.7.13.3"/>
    </reaction>
</comment>
<dbReference type="EMBL" id="JAOWKX010000004">
    <property type="protein sequence ID" value="MCV2885017.1"/>
    <property type="molecule type" value="Genomic_DNA"/>
</dbReference>